<keyword evidence="5" id="KW-0694">RNA-binding</keyword>
<keyword evidence="3" id="KW-0255">Endonuclease</keyword>
<dbReference type="GO" id="GO:0004526">
    <property type="term" value="F:ribonuclease P activity"/>
    <property type="evidence" value="ECO:0007669"/>
    <property type="project" value="InterPro"/>
</dbReference>
<reference evidence="6" key="1">
    <citation type="journal article" date="2012" name="Science">
        <title>Fermentation, hydrogen, and sulfur metabolism in multiple uncultivated bacterial phyla.</title>
        <authorList>
            <person name="Wrighton K.C."/>
            <person name="Thomas B.C."/>
            <person name="Sharon I."/>
            <person name="Miller C.S."/>
            <person name="Castelle C.J."/>
            <person name="VerBerkmoes N.C."/>
            <person name="Wilkins M.J."/>
            <person name="Hettich R.L."/>
            <person name="Lipton M.S."/>
            <person name="Williams K.H."/>
            <person name="Long P.E."/>
            <person name="Banfield J.F."/>
        </authorList>
    </citation>
    <scope>NUCLEOTIDE SEQUENCE [LARGE SCALE GENOMIC DNA]</scope>
</reference>
<dbReference type="InterPro" id="IPR000100">
    <property type="entry name" value="RNase_P"/>
</dbReference>
<dbReference type="InterPro" id="IPR014721">
    <property type="entry name" value="Ribsml_uS5_D2-typ_fold_subgr"/>
</dbReference>
<evidence type="ECO:0000256" key="5">
    <source>
        <dbReference type="ARBA" id="ARBA00022884"/>
    </source>
</evidence>
<proteinExistence type="predicted"/>
<comment type="caution">
    <text evidence="6">The sequence shown here is derived from an EMBL/GenBank/DDBJ whole genome shotgun (WGS) entry which is preliminary data.</text>
</comment>
<keyword evidence="1" id="KW-0819">tRNA processing</keyword>
<protein>
    <submittedName>
        <fullName evidence="6">Uncharacterized protein</fullName>
    </submittedName>
</protein>
<dbReference type="GO" id="GO:0008033">
    <property type="term" value="P:tRNA processing"/>
    <property type="evidence" value="ECO:0007669"/>
    <property type="project" value="UniProtKB-KW"/>
</dbReference>
<name>K2AD77_9BACT</name>
<evidence type="ECO:0000313" key="6">
    <source>
        <dbReference type="EMBL" id="EKD66000.1"/>
    </source>
</evidence>
<keyword evidence="4" id="KW-0378">Hydrolase</keyword>
<sequence length="114" mass="13890">MIKKIYRLNESSLKKVLKYKKPFFSYGFIANVATNRLNYSRFWILLSTKNTKTSVNRNFFRRKFYDLVADYIEKWSFDIVFVPKKWKTFDKRIEASIVEFEKDILFSLKKIFNS</sequence>
<gene>
    <name evidence="6" type="ORF">ACD_49C00068G0005</name>
</gene>
<evidence type="ECO:0000256" key="1">
    <source>
        <dbReference type="ARBA" id="ARBA00022694"/>
    </source>
</evidence>
<organism evidence="6">
    <name type="scientific">uncultured bacterium</name>
    <name type="common">gcode 4</name>
    <dbReference type="NCBI Taxonomy" id="1234023"/>
    <lineage>
        <taxon>Bacteria</taxon>
        <taxon>environmental samples</taxon>
    </lineage>
</organism>
<accession>K2AD77</accession>
<dbReference type="AlphaFoldDB" id="K2AD77"/>
<evidence type="ECO:0000256" key="4">
    <source>
        <dbReference type="ARBA" id="ARBA00022801"/>
    </source>
</evidence>
<dbReference type="EMBL" id="AMFJ01021654">
    <property type="protein sequence ID" value="EKD66000.1"/>
    <property type="molecule type" value="Genomic_DNA"/>
</dbReference>
<dbReference type="GO" id="GO:0000049">
    <property type="term" value="F:tRNA binding"/>
    <property type="evidence" value="ECO:0007669"/>
    <property type="project" value="InterPro"/>
</dbReference>
<dbReference type="Gene3D" id="3.30.230.10">
    <property type="match status" value="1"/>
</dbReference>
<dbReference type="SUPFAM" id="SSF54211">
    <property type="entry name" value="Ribosomal protein S5 domain 2-like"/>
    <property type="match status" value="1"/>
</dbReference>
<dbReference type="Pfam" id="PF00825">
    <property type="entry name" value="Ribonuclease_P"/>
    <property type="match status" value="1"/>
</dbReference>
<keyword evidence="2" id="KW-0540">Nuclease</keyword>
<dbReference type="InterPro" id="IPR020568">
    <property type="entry name" value="Ribosomal_Su5_D2-typ_SF"/>
</dbReference>
<evidence type="ECO:0000256" key="3">
    <source>
        <dbReference type="ARBA" id="ARBA00022759"/>
    </source>
</evidence>
<evidence type="ECO:0000256" key="2">
    <source>
        <dbReference type="ARBA" id="ARBA00022722"/>
    </source>
</evidence>